<dbReference type="EMBL" id="CP071090">
    <property type="protein sequence ID" value="QSQ22816.1"/>
    <property type="molecule type" value="Genomic_DNA"/>
</dbReference>
<evidence type="ECO:0000256" key="2">
    <source>
        <dbReference type="ARBA" id="ARBA00023125"/>
    </source>
</evidence>
<dbReference type="SMART" id="SM00342">
    <property type="entry name" value="HTH_ARAC"/>
    <property type="match status" value="1"/>
</dbReference>
<feature type="domain" description="HTH araC/xylS-type" evidence="4">
    <location>
        <begin position="201"/>
        <end position="299"/>
    </location>
</feature>
<name>A0ABX7NZI9_9BACT</name>
<keyword evidence="3" id="KW-0804">Transcription</keyword>
<keyword evidence="1" id="KW-0805">Transcription regulation</keyword>
<evidence type="ECO:0000313" key="6">
    <source>
        <dbReference type="Proteomes" id="UP000662747"/>
    </source>
</evidence>
<sequence>MAPRPDYGQALATAFRLPDAPRLVTRSLHKSTMSLTELQGPPDHGMTSAVPYDEAFLVQLRLRDCPRCEYFSEGRHLEGVDRRAGVIQIHDLRRDPRVNLKDPFHIIHLHLPLKVLNGVAEEVGASPVDDLLVHPGKCLRDPTLEHLLQAIRPLLARPEEASAVFVDHVACAISAYVAQTYGGVRTVRRPPRGGLAPWQERLSKELLDADLSGNMPLRFLALQCGLSVRHFTRAFRQSTGVPPHRYLLKRRVERATQLLKDPALSLSDIALACGFADQSHFTRVFSASMSMSPGAWRRTHVSKATA</sequence>
<reference evidence="5 6" key="1">
    <citation type="submission" date="2021-02" db="EMBL/GenBank/DDBJ databases">
        <title>De Novo genome assembly of isolated myxobacteria.</title>
        <authorList>
            <person name="Stevens D.C."/>
        </authorList>
    </citation>
    <scope>NUCLEOTIDE SEQUENCE [LARGE SCALE GENOMIC DNA]</scope>
    <source>
        <strain evidence="6">SCPEA02</strain>
    </source>
</reference>
<dbReference type="Gene3D" id="1.10.10.60">
    <property type="entry name" value="Homeodomain-like"/>
    <property type="match status" value="2"/>
</dbReference>
<dbReference type="PANTHER" id="PTHR46796:SF14">
    <property type="entry name" value="TRANSCRIPTIONAL REGULATORY PROTEIN"/>
    <property type="match status" value="1"/>
</dbReference>
<protein>
    <submittedName>
        <fullName evidence="5">Helix-turn-helix transcriptional regulator</fullName>
    </submittedName>
</protein>
<dbReference type="Proteomes" id="UP000662747">
    <property type="component" value="Chromosome"/>
</dbReference>
<dbReference type="InterPro" id="IPR009057">
    <property type="entry name" value="Homeodomain-like_sf"/>
</dbReference>
<dbReference type="Pfam" id="PF12833">
    <property type="entry name" value="HTH_18"/>
    <property type="match status" value="1"/>
</dbReference>
<gene>
    <name evidence="5" type="ORF">JY651_48295</name>
</gene>
<dbReference type="PROSITE" id="PS01124">
    <property type="entry name" value="HTH_ARAC_FAMILY_2"/>
    <property type="match status" value="1"/>
</dbReference>
<accession>A0ABX7NZI9</accession>
<evidence type="ECO:0000313" key="5">
    <source>
        <dbReference type="EMBL" id="QSQ22816.1"/>
    </source>
</evidence>
<evidence type="ECO:0000256" key="3">
    <source>
        <dbReference type="ARBA" id="ARBA00023163"/>
    </source>
</evidence>
<dbReference type="RefSeq" id="WP_206724392.1">
    <property type="nucleotide sequence ID" value="NZ_CP071090.1"/>
</dbReference>
<evidence type="ECO:0000259" key="4">
    <source>
        <dbReference type="PROSITE" id="PS01124"/>
    </source>
</evidence>
<organism evidence="5 6">
    <name type="scientific">Pyxidicoccus parkwayensis</name>
    <dbReference type="NCBI Taxonomy" id="2813578"/>
    <lineage>
        <taxon>Bacteria</taxon>
        <taxon>Pseudomonadati</taxon>
        <taxon>Myxococcota</taxon>
        <taxon>Myxococcia</taxon>
        <taxon>Myxococcales</taxon>
        <taxon>Cystobacterineae</taxon>
        <taxon>Myxococcaceae</taxon>
        <taxon>Pyxidicoccus</taxon>
    </lineage>
</organism>
<proteinExistence type="predicted"/>
<dbReference type="InterPro" id="IPR050204">
    <property type="entry name" value="AraC_XylS_family_regulators"/>
</dbReference>
<dbReference type="InterPro" id="IPR018062">
    <property type="entry name" value="HTH_AraC-typ_CS"/>
</dbReference>
<dbReference type="PANTHER" id="PTHR46796">
    <property type="entry name" value="HTH-TYPE TRANSCRIPTIONAL ACTIVATOR RHAS-RELATED"/>
    <property type="match status" value="1"/>
</dbReference>
<evidence type="ECO:0000256" key="1">
    <source>
        <dbReference type="ARBA" id="ARBA00023015"/>
    </source>
</evidence>
<keyword evidence="2" id="KW-0238">DNA-binding</keyword>
<dbReference type="InterPro" id="IPR018060">
    <property type="entry name" value="HTH_AraC"/>
</dbReference>
<dbReference type="PROSITE" id="PS00041">
    <property type="entry name" value="HTH_ARAC_FAMILY_1"/>
    <property type="match status" value="1"/>
</dbReference>
<keyword evidence="6" id="KW-1185">Reference proteome</keyword>
<dbReference type="SUPFAM" id="SSF46689">
    <property type="entry name" value="Homeodomain-like"/>
    <property type="match status" value="2"/>
</dbReference>